<name>A0A5B7IMW4_PORTR</name>
<reference evidence="1 2" key="1">
    <citation type="submission" date="2019-05" db="EMBL/GenBank/DDBJ databases">
        <title>Another draft genome of Portunus trituberculatus and its Hox gene families provides insights of decapod evolution.</title>
        <authorList>
            <person name="Jeong J.-H."/>
            <person name="Song I."/>
            <person name="Kim S."/>
            <person name="Choi T."/>
            <person name="Kim D."/>
            <person name="Ryu S."/>
            <person name="Kim W."/>
        </authorList>
    </citation>
    <scope>NUCLEOTIDE SEQUENCE [LARGE SCALE GENOMIC DNA]</scope>
    <source>
        <tissue evidence="1">Muscle</tissue>
    </source>
</reference>
<protein>
    <submittedName>
        <fullName evidence="1">Uncharacterized protein</fullName>
    </submittedName>
</protein>
<organism evidence="1 2">
    <name type="scientific">Portunus trituberculatus</name>
    <name type="common">Swimming crab</name>
    <name type="synonym">Neptunus trituberculatus</name>
    <dbReference type="NCBI Taxonomy" id="210409"/>
    <lineage>
        <taxon>Eukaryota</taxon>
        <taxon>Metazoa</taxon>
        <taxon>Ecdysozoa</taxon>
        <taxon>Arthropoda</taxon>
        <taxon>Crustacea</taxon>
        <taxon>Multicrustacea</taxon>
        <taxon>Malacostraca</taxon>
        <taxon>Eumalacostraca</taxon>
        <taxon>Eucarida</taxon>
        <taxon>Decapoda</taxon>
        <taxon>Pleocyemata</taxon>
        <taxon>Brachyura</taxon>
        <taxon>Eubrachyura</taxon>
        <taxon>Portunoidea</taxon>
        <taxon>Portunidae</taxon>
        <taxon>Portuninae</taxon>
        <taxon>Portunus</taxon>
    </lineage>
</organism>
<dbReference type="AlphaFoldDB" id="A0A5B7IMW4"/>
<evidence type="ECO:0000313" key="2">
    <source>
        <dbReference type="Proteomes" id="UP000324222"/>
    </source>
</evidence>
<gene>
    <name evidence="1" type="ORF">E2C01_076774</name>
</gene>
<evidence type="ECO:0000313" key="1">
    <source>
        <dbReference type="EMBL" id="MPC82128.1"/>
    </source>
</evidence>
<comment type="caution">
    <text evidence="1">The sequence shown here is derived from an EMBL/GenBank/DDBJ whole genome shotgun (WGS) entry which is preliminary data.</text>
</comment>
<dbReference type="Proteomes" id="UP000324222">
    <property type="component" value="Unassembled WGS sequence"/>
</dbReference>
<sequence length="82" mass="9106">MPWNISCFNAHASILNILHYATGLAITTLDMPTHPPGGLRHPPFLAIITCCPSPYLCLLEEDWPATTPVISIQDYPRVHKDP</sequence>
<proteinExistence type="predicted"/>
<accession>A0A5B7IMW4</accession>
<dbReference type="EMBL" id="VSRR010058925">
    <property type="protein sequence ID" value="MPC82128.1"/>
    <property type="molecule type" value="Genomic_DNA"/>
</dbReference>
<keyword evidence="2" id="KW-1185">Reference proteome</keyword>